<dbReference type="SUPFAM" id="SSF57756">
    <property type="entry name" value="Retrovirus zinc finger-like domains"/>
    <property type="match status" value="1"/>
</dbReference>
<evidence type="ECO:0000313" key="2">
    <source>
        <dbReference type="Proteomes" id="UP001454036"/>
    </source>
</evidence>
<name>A0AAV3P832_LITER</name>
<evidence type="ECO:0000313" key="1">
    <source>
        <dbReference type="EMBL" id="GAA0147443.1"/>
    </source>
</evidence>
<accession>A0AAV3P832</accession>
<dbReference type="InterPro" id="IPR036875">
    <property type="entry name" value="Znf_CCHC_sf"/>
</dbReference>
<dbReference type="GO" id="GO:0008270">
    <property type="term" value="F:zinc ion binding"/>
    <property type="evidence" value="ECO:0007669"/>
    <property type="project" value="InterPro"/>
</dbReference>
<reference evidence="1 2" key="1">
    <citation type="submission" date="2024-01" db="EMBL/GenBank/DDBJ databases">
        <title>The complete chloroplast genome sequence of Lithospermum erythrorhizon: insights into the phylogenetic relationship among Boraginaceae species and the maternal lineages of purple gromwells.</title>
        <authorList>
            <person name="Okada T."/>
            <person name="Watanabe K."/>
        </authorList>
    </citation>
    <scope>NUCLEOTIDE SEQUENCE [LARGE SCALE GENOMIC DNA]</scope>
</reference>
<protein>
    <submittedName>
        <fullName evidence="1">Uncharacterized protein</fullName>
    </submittedName>
</protein>
<dbReference type="GO" id="GO:0003676">
    <property type="term" value="F:nucleic acid binding"/>
    <property type="evidence" value="ECO:0007669"/>
    <property type="project" value="InterPro"/>
</dbReference>
<organism evidence="1 2">
    <name type="scientific">Lithospermum erythrorhizon</name>
    <name type="common">Purple gromwell</name>
    <name type="synonym">Lithospermum officinale var. erythrorhizon</name>
    <dbReference type="NCBI Taxonomy" id="34254"/>
    <lineage>
        <taxon>Eukaryota</taxon>
        <taxon>Viridiplantae</taxon>
        <taxon>Streptophyta</taxon>
        <taxon>Embryophyta</taxon>
        <taxon>Tracheophyta</taxon>
        <taxon>Spermatophyta</taxon>
        <taxon>Magnoliopsida</taxon>
        <taxon>eudicotyledons</taxon>
        <taxon>Gunneridae</taxon>
        <taxon>Pentapetalae</taxon>
        <taxon>asterids</taxon>
        <taxon>lamiids</taxon>
        <taxon>Boraginales</taxon>
        <taxon>Boraginaceae</taxon>
        <taxon>Boraginoideae</taxon>
        <taxon>Lithospermeae</taxon>
        <taxon>Lithospermum</taxon>
    </lineage>
</organism>
<dbReference type="EMBL" id="BAABME010001081">
    <property type="protein sequence ID" value="GAA0147443.1"/>
    <property type="molecule type" value="Genomic_DNA"/>
</dbReference>
<sequence>MDDIYNPAKAAAAGGGGGHSSIEVYFGKLLRSGGKSSIICHYCKKTGHEVAQCYAKHGYLDRWGNSPCKWEVYGDLRPGQRLGGTAGSVVTRGAAGTVQDGTDGTILVVFTGACPRQQTGEQVAGGSISTVAHGERFPSISSDQWNKLMSLLGTISSNTPLDNTRLMGECSLLSWIIDIGATIHATGSNYQDSDWSG</sequence>
<proteinExistence type="predicted"/>
<gene>
    <name evidence="1" type="ORF">LIER_07141</name>
</gene>
<keyword evidence="2" id="KW-1185">Reference proteome</keyword>
<dbReference type="AlphaFoldDB" id="A0AAV3P832"/>
<dbReference type="Proteomes" id="UP001454036">
    <property type="component" value="Unassembled WGS sequence"/>
</dbReference>
<comment type="caution">
    <text evidence="1">The sequence shown here is derived from an EMBL/GenBank/DDBJ whole genome shotgun (WGS) entry which is preliminary data.</text>
</comment>